<evidence type="ECO:0000256" key="1">
    <source>
        <dbReference type="SAM" id="MobiDB-lite"/>
    </source>
</evidence>
<protein>
    <submittedName>
        <fullName evidence="2">Uncharacterized protein</fullName>
    </submittedName>
</protein>
<comment type="caution">
    <text evidence="2">The sequence shown here is derived from an EMBL/GenBank/DDBJ whole genome shotgun (WGS) entry which is preliminary data.</text>
</comment>
<accession>A0A5M3PN67</accession>
<dbReference type="AlphaFoldDB" id="A0A5M3PN67"/>
<name>A0A5M3PN67_9GAMM</name>
<evidence type="ECO:0000313" key="2">
    <source>
        <dbReference type="EMBL" id="GBO84159.1"/>
    </source>
</evidence>
<feature type="region of interest" description="Disordered" evidence="1">
    <location>
        <begin position="1"/>
        <end position="27"/>
    </location>
</feature>
<keyword evidence="3" id="KW-1185">Reference proteome</keyword>
<proteinExistence type="predicted"/>
<dbReference type="EMBL" id="BGZH01000001">
    <property type="protein sequence ID" value="GBO84159.1"/>
    <property type="molecule type" value="Genomic_DNA"/>
</dbReference>
<sequence>MYGGQKRQQWDAGCPTKDWSADGGCSAPDGTPEVVSVGVIRSDPTGYVNIFCNCGCACIEDNKAIWKE</sequence>
<reference evidence="2 3" key="1">
    <citation type="journal article" date="2019" name="J. Gen. Appl. Microbiol.">
        <title>Aerobic degradation of cis-dichloroethene by the marine bacterium Marinobacter salsuginis strain 5N-3.</title>
        <authorList>
            <person name="Inoue Y."/>
            <person name="Fukunaga Y."/>
            <person name="Katsumata H."/>
            <person name="Ohji S."/>
            <person name="Hosoyama A."/>
            <person name="Mori K."/>
            <person name="Ando K."/>
        </authorList>
    </citation>
    <scope>NUCLEOTIDE SEQUENCE [LARGE SCALE GENOMIC DNA]</scope>
    <source>
        <strain evidence="2 3">5N-3</strain>
    </source>
</reference>
<evidence type="ECO:0000313" key="3">
    <source>
        <dbReference type="Proteomes" id="UP000340077"/>
    </source>
</evidence>
<organism evidence="2 3">
    <name type="scientific">Marinobacter salsuginis</name>
    <dbReference type="NCBI Taxonomy" id="418719"/>
    <lineage>
        <taxon>Bacteria</taxon>
        <taxon>Pseudomonadati</taxon>
        <taxon>Pseudomonadota</taxon>
        <taxon>Gammaproteobacteria</taxon>
        <taxon>Pseudomonadales</taxon>
        <taxon>Marinobacteraceae</taxon>
        <taxon>Marinobacter</taxon>
    </lineage>
</organism>
<dbReference type="Proteomes" id="UP000340077">
    <property type="component" value="Unassembled WGS sequence"/>
</dbReference>
<gene>
    <name evidence="2" type="ORF">MS5N3_16100</name>
</gene>